<proteinExistence type="predicted"/>
<accession>A0ABN1YBJ6</accession>
<dbReference type="RefSeq" id="WP_344339130.1">
    <property type="nucleotide sequence ID" value="NZ_BAAAKJ010000257.1"/>
</dbReference>
<sequence length="79" mass="8573">MPENEPLGVVIGPREIYDQLVGVREDVRSLAQSSATVDQTLKDHEDRVRALEVWRYGVVASGLAGGTALITDVVVRLKG</sequence>
<gene>
    <name evidence="1" type="ORF">GCM10009639_47880</name>
</gene>
<organism evidence="1 2">
    <name type="scientific">Kitasatospora putterlickiae</name>
    <dbReference type="NCBI Taxonomy" id="221725"/>
    <lineage>
        <taxon>Bacteria</taxon>
        <taxon>Bacillati</taxon>
        <taxon>Actinomycetota</taxon>
        <taxon>Actinomycetes</taxon>
        <taxon>Kitasatosporales</taxon>
        <taxon>Streptomycetaceae</taxon>
        <taxon>Kitasatospora</taxon>
    </lineage>
</organism>
<dbReference type="Proteomes" id="UP001499863">
    <property type="component" value="Unassembled WGS sequence"/>
</dbReference>
<reference evidence="1 2" key="1">
    <citation type="journal article" date="2019" name="Int. J. Syst. Evol. Microbiol.">
        <title>The Global Catalogue of Microorganisms (GCM) 10K type strain sequencing project: providing services to taxonomists for standard genome sequencing and annotation.</title>
        <authorList>
            <consortium name="The Broad Institute Genomics Platform"/>
            <consortium name="The Broad Institute Genome Sequencing Center for Infectious Disease"/>
            <person name="Wu L."/>
            <person name="Ma J."/>
        </authorList>
    </citation>
    <scope>NUCLEOTIDE SEQUENCE [LARGE SCALE GENOMIC DNA]</scope>
    <source>
        <strain evidence="1 2">JCM 12393</strain>
    </source>
</reference>
<name>A0ABN1YBJ6_9ACTN</name>
<comment type="caution">
    <text evidence="1">The sequence shown here is derived from an EMBL/GenBank/DDBJ whole genome shotgun (WGS) entry which is preliminary data.</text>
</comment>
<keyword evidence="2" id="KW-1185">Reference proteome</keyword>
<evidence type="ECO:0000313" key="2">
    <source>
        <dbReference type="Proteomes" id="UP001499863"/>
    </source>
</evidence>
<dbReference type="EMBL" id="BAAAKJ010000257">
    <property type="protein sequence ID" value="GAA1403285.1"/>
    <property type="molecule type" value="Genomic_DNA"/>
</dbReference>
<evidence type="ECO:0000313" key="1">
    <source>
        <dbReference type="EMBL" id="GAA1403285.1"/>
    </source>
</evidence>
<protein>
    <submittedName>
        <fullName evidence="1">Uncharacterized protein</fullName>
    </submittedName>
</protein>